<dbReference type="Gene3D" id="3.10.129.10">
    <property type="entry name" value="Hotdog Thioesterase"/>
    <property type="match status" value="1"/>
</dbReference>
<dbReference type="PANTHER" id="PTHR43437">
    <property type="entry name" value="HYDROXYACYL-THIOESTER DEHYDRATASE TYPE 2, MITOCHONDRIAL-RELATED"/>
    <property type="match status" value="1"/>
</dbReference>
<dbReference type="SUPFAM" id="SSF54637">
    <property type="entry name" value="Thioesterase/thiol ester dehydrase-isomerase"/>
    <property type="match status" value="1"/>
</dbReference>
<evidence type="ECO:0000313" key="3">
    <source>
        <dbReference type="Proteomes" id="UP001162131"/>
    </source>
</evidence>
<proteinExistence type="predicted"/>
<dbReference type="GO" id="GO:0005739">
    <property type="term" value="C:mitochondrion"/>
    <property type="evidence" value="ECO:0007669"/>
    <property type="project" value="TreeGrafter"/>
</dbReference>
<organism evidence="2 3">
    <name type="scientific">Blepharisma stoltei</name>
    <dbReference type="NCBI Taxonomy" id="1481888"/>
    <lineage>
        <taxon>Eukaryota</taxon>
        <taxon>Sar</taxon>
        <taxon>Alveolata</taxon>
        <taxon>Ciliophora</taxon>
        <taxon>Postciliodesmatophora</taxon>
        <taxon>Heterotrichea</taxon>
        <taxon>Heterotrichida</taxon>
        <taxon>Blepharismidae</taxon>
        <taxon>Blepharisma</taxon>
    </lineage>
</organism>
<protein>
    <recommendedName>
        <fullName evidence="1">MaoC-like domain-containing protein</fullName>
    </recommendedName>
</protein>
<dbReference type="GO" id="GO:0019171">
    <property type="term" value="F:(3R)-hydroxyacyl-[acyl-carrier-protein] dehydratase activity"/>
    <property type="evidence" value="ECO:0007669"/>
    <property type="project" value="TreeGrafter"/>
</dbReference>
<dbReference type="InterPro" id="IPR029069">
    <property type="entry name" value="HotDog_dom_sf"/>
</dbReference>
<dbReference type="AlphaFoldDB" id="A0AAU9I6E4"/>
<sequence>MSLITREAGKVRLIIGNYALLRRSFTKNDIETFASVIGDRDLVHFDSSAAAKLGFNANFVYGMMSASLITKLFRQTFPGAAYLSQTLNFTAPVYVDEEVETKAIIEGLEVSKSSKIKCFLSTTVEKVEQKTIAVKGNAILLLHPDFAEIVKND</sequence>
<gene>
    <name evidence="2" type="ORF">BSTOLATCC_MIC234</name>
</gene>
<dbReference type="Pfam" id="PF01575">
    <property type="entry name" value="MaoC_dehydratas"/>
    <property type="match status" value="1"/>
</dbReference>
<dbReference type="EMBL" id="CAJZBQ010000001">
    <property type="protein sequence ID" value="CAG9310021.1"/>
    <property type="molecule type" value="Genomic_DNA"/>
</dbReference>
<dbReference type="GO" id="GO:0006633">
    <property type="term" value="P:fatty acid biosynthetic process"/>
    <property type="evidence" value="ECO:0007669"/>
    <property type="project" value="TreeGrafter"/>
</dbReference>
<dbReference type="Proteomes" id="UP001162131">
    <property type="component" value="Unassembled WGS sequence"/>
</dbReference>
<dbReference type="PANTHER" id="PTHR43437:SF3">
    <property type="entry name" value="HYDROXYACYL-THIOESTER DEHYDRATASE TYPE 2, MITOCHONDRIAL"/>
    <property type="match status" value="1"/>
</dbReference>
<accession>A0AAU9I6E4</accession>
<keyword evidence="3" id="KW-1185">Reference proteome</keyword>
<evidence type="ECO:0000259" key="1">
    <source>
        <dbReference type="Pfam" id="PF01575"/>
    </source>
</evidence>
<name>A0AAU9I6E4_9CILI</name>
<dbReference type="InterPro" id="IPR050965">
    <property type="entry name" value="UPF0336/Enoyl-CoA_hydratase"/>
</dbReference>
<dbReference type="InterPro" id="IPR002539">
    <property type="entry name" value="MaoC-like_dom"/>
</dbReference>
<feature type="domain" description="MaoC-like" evidence="1">
    <location>
        <begin position="22"/>
        <end position="118"/>
    </location>
</feature>
<comment type="caution">
    <text evidence="2">The sequence shown here is derived from an EMBL/GenBank/DDBJ whole genome shotgun (WGS) entry which is preliminary data.</text>
</comment>
<reference evidence="2" key="1">
    <citation type="submission" date="2021-09" db="EMBL/GenBank/DDBJ databases">
        <authorList>
            <consortium name="AG Swart"/>
            <person name="Singh M."/>
            <person name="Singh A."/>
            <person name="Seah K."/>
            <person name="Emmerich C."/>
        </authorList>
    </citation>
    <scope>NUCLEOTIDE SEQUENCE</scope>
    <source>
        <strain evidence="2">ATCC30299</strain>
    </source>
</reference>
<evidence type="ECO:0000313" key="2">
    <source>
        <dbReference type="EMBL" id="CAG9310021.1"/>
    </source>
</evidence>